<evidence type="ECO:0008006" key="4">
    <source>
        <dbReference type="Google" id="ProtNLM"/>
    </source>
</evidence>
<evidence type="ECO:0000256" key="1">
    <source>
        <dbReference type="SAM" id="MobiDB-lite"/>
    </source>
</evidence>
<dbReference type="OrthoDB" id="1493624at2"/>
<dbReference type="Proteomes" id="UP000064201">
    <property type="component" value="Chromosome"/>
</dbReference>
<evidence type="ECO:0000313" key="3">
    <source>
        <dbReference type="Proteomes" id="UP000064201"/>
    </source>
</evidence>
<accession>A0A0G3G3U0</accession>
<sequence>MSTNTSKYGDRMSAAHAESSAPVAQLATLEKAYLSAAYCLEIEGSSRVLYIDQPAEDVTTWMAERDMQRLVLFTACNPGSRPSTEGENIQRQRRLEQTVAEHGLRAWPARNRDPRGQWPDEPGLAIADLPDDLLARWLEAFGQNAAVLLEPPARPRLVWHPGLER</sequence>
<organism evidence="2 3">
    <name type="scientific">Thioalkalivibrio versutus</name>
    <dbReference type="NCBI Taxonomy" id="106634"/>
    <lineage>
        <taxon>Bacteria</taxon>
        <taxon>Pseudomonadati</taxon>
        <taxon>Pseudomonadota</taxon>
        <taxon>Gammaproteobacteria</taxon>
        <taxon>Chromatiales</taxon>
        <taxon>Ectothiorhodospiraceae</taxon>
        <taxon>Thioalkalivibrio</taxon>
    </lineage>
</organism>
<gene>
    <name evidence="2" type="ORF">TVD_11210</name>
</gene>
<dbReference type="InterPro" id="IPR021710">
    <property type="entry name" value="DUF3293"/>
</dbReference>
<dbReference type="KEGG" id="tvr:TVD_11210"/>
<keyword evidence="3" id="KW-1185">Reference proteome</keyword>
<reference evidence="2 3" key="1">
    <citation type="submission" date="2015-04" db="EMBL/GenBank/DDBJ databases">
        <title>Complete Sequence for the Genome of the Thioalkalivibrio versutus D301.</title>
        <authorList>
            <person name="Mu T."/>
            <person name="Zhou J."/>
            <person name="Xu X."/>
        </authorList>
    </citation>
    <scope>NUCLEOTIDE SEQUENCE [LARGE SCALE GENOMIC DNA]</scope>
    <source>
        <strain evidence="2 3">D301</strain>
    </source>
</reference>
<feature type="region of interest" description="Disordered" evidence="1">
    <location>
        <begin position="1"/>
        <end position="21"/>
    </location>
</feature>
<proteinExistence type="predicted"/>
<dbReference type="Pfam" id="PF11697">
    <property type="entry name" value="DUF3293"/>
    <property type="match status" value="1"/>
</dbReference>
<evidence type="ECO:0000313" key="2">
    <source>
        <dbReference type="EMBL" id="AKJ95885.1"/>
    </source>
</evidence>
<dbReference type="EMBL" id="CP011367">
    <property type="protein sequence ID" value="AKJ95885.1"/>
    <property type="molecule type" value="Genomic_DNA"/>
</dbReference>
<dbReference type="AlphaFoldDB" id="A0A0G3G3U0"/>
<dbReference type="PATRIC" id="fig|106634.4.peg.2286"/>
<protein>
    <recommendedName>
        <fullName evidence="4">DUF3293 domain-containing protein</fullName>
    </recommendedName>
</protein>
<dbReference type="RefSeq" id="WP_047251622.1">
    <property type="nucleotide sequence ID" value="NZ_CP011367.1"/>
</dbReference>
<name>A0A0G3G3U0_9GAMM</name>